<reference evidence="2 3" key="1">
    <citation type="submission" date="2015-07" db="EMBL/GenBank/DDBJ databases">
        <authorList>
            <person name="Noorani M."/>
        </authorList>
    </citation>
    <scope>NUCLEOTIDE SEQUENCE [LARGE SCALE GENOMIC DNA]</scope>
    <source>
        <strain evidence="2 3">CECT 5088</strain>
    </source>
</reference>
<evidence type="ECO:0000313" key="2">
    <source>
        <dbReference type="EMBL" id="CTQ33085.1"/>
    </source>
</evidence>
<dbReference type="OrthoDB" id="8334895at2"/>
<keyword evidence="1" id="KW-1133">Transmembrane helix</keyword>
<keyword evidence="1" id="KW-0812">Transmembrane</keyword>
<proteinExistence type="predicted"/>
<evidence type="ECO:0000313" key="3">
    <source>
        <dbReference type="Proteomes" id="UP000048908"/>
    </source>
</evidence>
<gene>
    <name evidence="2" type="ORF">JAN5088_01861</name>
</gene>
<dbReference type="STRING" id="282197.SAMN04488517_11340"/>
<dbReference type="Proteomes" id="UP000048908">
    <property type="component" value="Unassembled WGS sequence"/>
</dbReference>
<organism evidence="2 3">
    <name type="scientific">Jannaschia rubra</name>
    <dbReference type="NCBI Taxonomy" id="282197"/>
    <lineage>
        <taxon>Bacteria</taxon>
        <taxon>Pseudomonadati</taxon>
        <taxon>Pseudomonadota</taxon>
        <taxon>Alphaproteobacteria</taxon>
        <taxon>Rhodobacterales</taxon>
        <taxon>Roseobacteraceae</taxon>
        <taxon>Jannaschia</taxon>
    </lineage>
</organism>
<dbReference type="AlphaFoldDB" id="A0A0M6XSD4"/>
<keyword evidence="3" id="KW-1185">Reference proteome</keyword>
<protein>
    <submittedName>
        <fullName evidence="2">Uncharacterized protein</fullName>
    </submittedName>
</protein>
<accession>A0A0M6XSD4</accession>
<evidence type="ECO:0000256" key="1">
    <source>
        <dbReference type="SAM" id="Phobius"/>
    </source>
</evidence>
<name>A0A0M6XSD4_9RHOB</name>
<dbReference type="EMBL" id="CXPG01000017">
    <property type="protein sequence ID" value="CTQ33085.1"/>
    <property type="molecule type" value="Genomic_DNA"/>
</dbReference>
<sequence length="215" mass="23201">MAFSSGRSDDVDPDGFFGNISKAQSLHNLNRRNSGTKAYNKAFNDLRDKLADQEAVKKARADFVANLISLAVTILIGGWMSVRLGRATRSRAVGDAARYMPGEAFGEVQKKLGAAATSGMAGAGTQNSLFVVTTTMMDKLDFYLDLDTWVTAHNVSPNSVHTAIKRSGLPTGEKDALANHASRTRFIADAPSGTRVASTERAAEAIERALWMDFR</sequence>
<feature type="transmembrane region" description="Helical" evidence="1">
    <location>
        <begin position="63"/>
        <end position="82"/>
    </location>
</feature>
<keyword evidence="1" id="KW-0472">Membrane</keyword>
<dbReference type="RefSeq" id="WP_055682533.1">
    <property type="nucleotide sequence ID" value="NZ_CXPG01000017.1"/>
</dbReference>